<dbReference type="Proteomes" id="UP001165082">
    <property type="component" value="Unassembled WGS sequence"/>
</dbReference>
<gene>
    <name evidence="2" type="ORF">TrRE_jg13167</name>
</gene>
<feature type="coiled-coil region" evidence="1">
    <location>
        <begin position="124"/>
        <end position="193"/>
    </location>
</feature>
<dbReference type="OrthoDB" id="10507284at2759"/>
<evidence type="ECO:0000256" key="1">
    <source>
        <dbReference type="SAM" id="Coils"/>
    </source>
</evidence>
<protein>
    <submittedName>
        <fullName evidence="2">Uncharacterized protein</fullName>
    </submittedName>
</protein>
<organism evidence="2 3">
    <name type="scientific">Triparma retinervis</name>
    <dbReference type="NCBI Taxonomy" id="2557542"/>
    <lineage>
        <taxon>Eukaryota</taxon>
        <taxon>Sar</taxon>
        <taxon>Stramenopiles</taxon>
        <taxon>Ochrophyta</taxon>
        <taxon>Bolidophyceae</taxon>
        <taxon>Parmales</taxon>
        <taxon>Triparmaceae</taxon>
        <taxon>Triparma</taxon>
    </lineage>
</organism>
<keyword evidence="3" id="KW-1185">Reference proteome</keyword>
<sequence length="247" mass="27923">MPQKDNSHNHLEYNVSSNRKFQVQRKIKVAEATYDKNKKKVDVMVSTESEILRLRKRIWHNKTRLAELEKCPSTMEDVRIAQCKARILEQQAELAKLTGPKVGGRFQYVGEVGKVVQKSFTQKNEAMKLQINDVVSKMNALEDANEANEERIKEVLENAEDQLKSITANQAEIDSLFGRVSLLEDRVMKIEEEFTQRLHEIDAFKGEVVAEVEAVALKAEAVALKAEAADRKAEATDRKAEANSAAL</sequence>
<name>A0A9W7A8Z7_9STRA</name>
<proteinExistence type="predicted"/>
<feature type="non-terminal residue" evidence="2">
    <location>
        <position position="247"/>
    </location>
</feature>
<dbReference type="EMBL" id="BRXZ01005410">
    <property type="protein sequence ID" value="GMH65625.1"/>
    <property type="molecule type" value="Genomic_DNA"/>
</dbReference>
<evidence type="ECO:0000313" key="3">
    <source>
        <dbReference type="Proteomes" id="UP001165082"/>
    </source>
</evidence>
<evidence type="ECO:0000313" key="2">
    <source>
        <dbReference type="EMBL" id="GMH65625.1"/>
    </source>
</evidence>
<accession>A0A9W7A8Z7</accession>
<keyword evidence="1" id="KW-0175">Coiled coil</keyword>
<comment type="caution">
    <text evidence="2">The sequence shown here is derived from an EMBL/GenBank/DDBJ whole genome shotgun (WGS) entry which is preliminary data.</text>
</comment>
<dbReference type="AlphaFoldDB" id="A0A9W7A8Z7"/>
<reference evidence="2" key="1">
    <citation type="submission" date="2022-07" db="EMBL/GenBank/DDBJ databases">
        <title>Genome analysis of Parmales, a sister group of diatoms, reveals the evolutionary specialization of diatoms from phago-mixotrophs to photoautotrophs.</title>
        <authorList>
            <person name="Ban H."/>
            <person name="Sato S."/>
            <person name="Yoshikawa S."/>
            <person name="Kazumasa Y."/>
            <person name="Nakamura Y."/>
            <person name="Ichinomiya M."/>
            <person name="Saitoh K."/>
            <person name="Sato N."/>
            <person name="Blanc-Mathieu R."/>
            <person name="Endo H."/>
            <person name="Kuwata A."/>
            <person name="Ogata H."/>
        </authorList>
    </citation>
    <scope>NUCLEOTIDE SEQUENCE</scope>
</reference>